<protein>
    <submittedName>
        <fullName evidence="2">PHD domain-containing protein</fullName>
    </submittedName>
</protein>
<keyword evidence="3" id="KW-1185">Reference proteome</keyword>
<evidence type="ECO:0000313" key="3">
    <source>
        <dbReference type="Proteomes" id="UP001071777"/>
    </source>
</evidence>
<organism evidence="2 3">
    <name type="scientific">Cryptosporidium canis</name>
    <dbReference type="NCBI Taxonomy" id="195482"/>
    <lineage>
        <taxon>Eukaryota</taxon>
        <taxon>Sar</taxon>
        <taxon>Alveolata</taxon>
        <taxon>Apicomplexa</taxon>
        <taxon>Conoidasida</taxon>
        <taxon>Coccidia</taxon>
        <taxon>Eucoccidiorida</taxon>
        <taxon>Eimeriorina</taxon>
        <taxon>Cryptosporidiidae</taxon>
        <taxon>Cryptosporidium</taxon>
    </lineage>
</organism>
<feature type="compositionally biased region" description="Basic and acidic residues" evidence="1">
    <location>
        <begin position="26"/>
        <end position="40"/>
    </location>
</feature>
<feature type="compositionally biased region" description="Acidic residues" evidence="1">
    <location>
        <begin position="16"/>
        <end position="25"/>
    </location>
</feature>
<evidence type="ECO:0000313" key="2">
    <source>
        <dbReference type="EMBL" id="KAJ1604365.1"/>
    </source>
</evidence>
<feature type="region of interest" description="Disordered" evidence="1">
    <location>
        <begin position="1"/>
        <end position="51"/>
    </location>
</feature>
<comment type="caution">
    <text evidence="2">The sequence shown here is derived from an EMBL/GenBank/DDBJ whole genome shotgun (WGS) entry which is preliminary data.</text>
</comment>
<sequence length="171" mass="18598">AISEQEKPRNSKMVDGGEDKEEEENEKPRNNRMMNDERTSDGCMSKSEGSNRIKSILGAGEGYFRMDPKDLVPVVELGGEDTTVSRIKRAKSFGDFFQGNLHISPSRPLDAVGDFQTKGSGVVGTDRSRYPNLSSIMNSDGRIDFEQVGQMYGGGHLMSGIYGPGSADLGP</sequence>
<accession>A0ABQ8P4F6</accession>
<name>A0ABQ8P4F6_9CRYT</name>
<gene>
    <name evidence="2" type="ORF">OJ252_3738</name>
</gene>
<dbReference type="EMBL" id="JAPCXB010000261">
    <property type="protein sequence ID" value="KAJ1604365.1"/>
    <property type="molecule type" value="Genomic_DNA"/>
</dbReference>
<dbReference type="Proteomes" id="UP001071777">
    <property type="component" value="Unassembled WGS sequence"/>
</dbReference>
<feature type="non-terminal residue" evidence="2">
    <location>
        <position position="171"/>
    </location>
</feature>
<reference evidence="2" key="1">
    <citation type="submission" date="2022-10" db="EMBL/GenBank/DDBJ databases">
        <title>Adaptive evolution leads to modifications in subtelomeric GC content in a zoonotic Cryptosporidium species.</title>
        <authorList>
            <person name="Li J."/>
            <person name="Feng Y."/>
            <person name="Xiao L."/>
        </authorList>
    </citation>
    <scope>NUCLEOTIDE SEQUENCE</scope>
    <source>
        <strain evidence="2">25894</strain>
    </source>
</reference>
<evidence type="ECO:0000256" key="1">
    <source>
        <dbReference type="SAM" id="MobiDB-lite"/>
    </source>
</evidence>
<feature type="non-terminal residue" evidence="2">
    <location>
        <position position="1"/>
    </location>
</feature>
<proteinExistence type="predicted"/>